<dbReference type="Proteomes" id="UP000006247">
    <property type="component" value="Unassembled WGS sequence"/>
</dbReference>
<dbReference type="GO" id="GO:0003677">
    <property type="term" value="F:DNA binding"/>
    <property type="evidence" value="ECO:0007669"/>
    <property type="project" value="UniProtKB-UniRule"/>
</dbReference>
<evidence type="ECO:0000313" key="7">
    <source>
        <dbReference type="Proteomes" id="UP000006247"/>
    </source>
</evidence>
<evidence type="ECO:0000256" key="3">
    <source>
        <dbReference type="ARBA" id="ARBA00023163"/>
    </source>
</evidence>
<evidence type="ECO:0000259" key="5">
    <source>
        <dbReference type="PROSITE" id="PS50977"/>
    </source>
</evidence>
<evidence type="ECO:0000256" key="1">
    <source>
        <dbReference type="ARBA" id="ARBA00023015"/>
    </source>
</evidence>
<dbReference type="SUPFAM" id="SSF48498">
    <property type="entry name" value="Tetracyclin repressor-like, C-terminal domain"/>
    <property type="match status" value="1"/>
</dbReference>
<dbReference type="HOGENOM" id="CLU_069356_28_1_11"/>
<dbReference type="PANTHER" id="PTHR47506:SF3">
    <property type="entry name" value="HTH-TYPE TRANSCRIPTIONAL REGULATOR LMRA"/>
    <property type="match status" value="1"/>
</dbReference>
<accession>C0E465</accession>
<dbReference type="EMBL" id="ACEB01000023">
    <property type="protein sequence ID" value="EEG26663.1"/>
    <property type="molecule type" value="Genomic_DNA"/>
</dbReference>
<dbReference type="PANTHER" id="PTHR47506">
    <property type="entry name" value="TRANSCRIPTIONAL REGULATORY PROTEIN"/>
    <property type="match status" value="1"/>
</dbReference>
<organism evidence="6 7">
    <name type="scientific">Corynebacterium matruchotii ATCC 33806</name>
    <dbReference type="NCBI Taxonomy" id="566549"/>
    <lineage>
        <taxon>Bacteria</taxon>
        <taxon>Bacillati</taxon>
        <taxon>Actinomycetota</taxon>
        <taxon>Actinomycetes</taxon>
        <taxon>Mycobacteriales</taxon>
        <taxon>Corynebacteriaceae</taxon>
        <taxon>Corynebacterium</taxon>
    </lineage>
</organism>
<keyword evidence="3" id="KW-0804">Transcription</keyword>
<dbReference type="InterPro" id="IPR001647">
    <property type="entry name" value="HTH_TetR"/>
</dbReference>
<name>C0E465_9CORY</name>
<gene>
    <name evidence="6" type="ORF">CORMATOL_01786</name>
</gene>
<dbReference type="Pfam" id="PF16925">
    <property type="entry name" value="TetR_C_13"/>
    <property type="match status" value="1"/>
</dbReference>
<dbReference type="InterPro" id="IPR011075">
    <property type="entry name" value="TetR_C"/>
</dbReference>
<dbReference type="InterPro" id="IPR036271">
    <property type="entry name" value="Tet_transcr_reg_TetR-rel_C_sf"/>
</dbReference>
<feature type="domain" description="HTH tetR-type" evidence="5">
    <location>
        <begin position="5"/>
        <end position="65"/>
    </location>
</feature>
<keyword evidence="2 4" id="KW-0238">DNA-binding</keyword>
<proteinExistence type="predicted"/>
<dbReference type="AlphaFoldDB" id="C0E465"/>
<reference evidence="6 7" key="1">
    <citation type="submission" date="2009-01" db="EMBL/GenBank/DDBJ databases">
        <authorList>
            <person name="Fulton L."/>
            <person name="Clifton S."/>
            <person name="Chinwalla A.T."/>
            <person name="Mitreva M."/>
            <person name="Sodergren E."/>
            <person name="Weinstock G."/>
            <person name="Clifton S."/>
            <person name="Dooling D.J."/>
            <person name="Fulton B."/>
            <person name="Minx P."/>
            <person name="Pepin K.H."/>
            <person name="Johnson M."/>
            <person name="Bhonagiri V."/>
            <person name="Nash W.E."/>
            <person name="Mardis E.R."/>
            <person name="Wilson R.K."/>
        </authorList>
    </citation>
    <scope>NUCLEOTIDE SEQUENCE [LARGE SCALE GENOMIC DNA]</scope>
    <source>
        <strain evidence="6 7">ATCC 33806</strain>
    </source>
</reference>
<feature type="DNA-binding region" description="H-T-H motif" evidence="4">
    <location>
        <begin position="28"/>
        <end position="47"/>
    </location>
</feature>
<dbReference type="Gene3D" id="1.10.357.10">
    <property type="entry name" value="Tetracycline Repressor, domain 2"/>
    <property type="match status" value="1"/>
</dbReference>
<evidence type="ECO:0000256" key="4">
    <source>
        <dbReference type="PROSITE-ProRule" id="PRU00335"/>
    </source>
</evidence>
<keyword evidence="1" id="KW-0805">Transcription regulation</keyword>
<evidence type="ECO:0000313" key="6">
    <source>
        <dbReference type="EMBL" id="EEG26663.1"/>
    </source>
</evidence>
<dbReference type="Pfam" id="PF00440">
    <property type="entry name" value="TetR_N"/>
    <property type="match status" value="1"/>
</dbReference>
<dbReference type="PROSITE" id="PS50977">
    <property type="entry name" value="HTH_TETR_2"/>
    <property type="match status" value="1"/>
</dbReference>
<dbReference type="InterPro" id="IPR009057">
    <property type="entry name" value="Homeodomain-like_sf"/>
</dbReference>
<evidence type="ECO:0000256" key="2">
    <source>
        <dbReference type="ARBA" id="ARBA00023125"/>
    </source>
</evidence>
<dbReference type="SUPFAM" id="SSF46689">
    <property type="entry name" value="Homeodomain-like"/>
    <property type="match status" value="1"/>
</dbReference>
<protein>
    <submittedName>
        <fullName evidence="6">Transcriptional regulator, TetR family</fullName>
    </submittedName>
</protein>
<sequence>MLGGMNARERLVDATQELLWEQGYAATSPKDILHRAGAGQGSMYHHFAGKQELAVTALEASAAAMRSDVEALLDVKRPAMERLIAYLERQRDSLRGCRMGRMTYDADVLATPELLAPVSRTLGWLVDTIAEVIRQGIDAQEFPASVDAHQLASMVVATVQGGYVLARAQWNPAEFDAAVNGAVTLLRAWKNNGHSA</sequence>
<comment type="caution">
    <text evidence="6">The sequence shown here is derived from an EMBL/GenBank/DDBJ whole genome shotgun (WGS) entry which is preliminary data.</text>
</comment>
<dbReference type="PRINTS" id="PR00455">
    <property type="entry name" value="HTHTETR"/>
</dbReference>